<gene>
    <name evidence="5" type="ORF">DKK70_10600</name>
</gene>
<dbReference type="GO" id="GO:0003700">
    <property type="term" value="F:DNA-binding transcription factor activity"/>
    <property type="evidence" value="ECO:0007669"/>
    <property type="project" value="InterPro"/>
</dbReference>
<dbReference type="RefSeq" id="WP_110434119.1">
    <property type="nucleotide sequence ID" value="NZ_QGLR01000012.1"/>
</dbReference>
<dbReference type="InterPro" id="IPR008920">
    <property type="entry name" value="TF_FadR/GntR_C"/>
</dbReference>
<dbReference type="CDD" id="cd07377">
    <property type="entry name" value="WHTH_GntR"/>
    <property type="match status" value="1"/>
</dbReference>
<dbReference type="Gene3D" id="1.20.120.530">
    <property type="entry name" value="GntR ligand-binding domain-like"/>
    <property type="match status" value="1"/>
</dbReference>
<keyword evidence="6" id="KW-1185">Reference proteome</keyword>
<keyword evidence="1" id="KW-0805">Transcription regulation</keyword>
<keyword evidence="2" id="KW-0238">DNA-binding</keyword>
<evidence type="ECO:0000256" key="3">
    <source>
        <dbReference type="ARBA" id="ARBA00023163"/>
    </source>
</evidence>
<feature type="domain" description="HTH gntR-type" evidence="4">
    <location>
        <begin position="12"/>
        <end position="80"/>
    </location>
</feature>
<comment type="caution">
    <text evidence="5">The sequence shown here is derived from an EMBL/GenBank/DDBJ whole genome shotgun (WGS) entry which is preliminary data.</text>
</comment>
<dbReference type="PRINTS" id="PR00035">
    <property type="entry name" value="HTHGNTR"/>
</dbReference>
<dbReference type="SUPFAM" id="SSF46785">
    <property type="entry name" value="Winged helix' DNA-binding domain"/>
    <property type="match status" value="1"/>
</dbReference>
<dbReference type="Pfam" id="PF00392">
    <property type="entry name" value="GntR"/>
    <property type="match status" value="1"/>
</dbReference>
<organism evidence="5 6">
    <name type="scientific">Gilliamella apicola</name>
    <dbReference type="NCBI Taxonomy" id="1196095"/>
    <lineage>
        <taxon>Bacteria</taxon>
        <taxon>Pseudomonadati</taxon>
        <taxon>Pseudomonadota</taxon>
        <taxon>Gammaproteobacteria</taxon>
        <taxon>Orbales</taxon>
        <taxon>Orbaceae</taxon>
        <taxon>Gilliamella</taxon>
    </lineage>
</organism>
<dbReference type="InterPro" id="IPR000524">
    <property type="entry name" value="Tscrpt_reg_HTH_GntR"/>
</dbReference>
<accession>A0A2V4E1Z0</accession>
<evidence type="ECO:0000313" key="6">
    <source>
        <dbReference type="Proteomes" id="UP000247932"/>
    </source>
</evidence>
<dbReference type="InterPro" id="IPR036390">
    <property type="entry name" value="WH_DNA-bd_sf"/>
</dbReference>
<name>A0A2V4E1Z0_9GAMM</name>
<dbReference type="SMART" id="SM00895">
    <property type="entry name" value="FCD"/>
    <property type="match status" value="1"/>
</dbReference>
<proteinExistence type="predicted"/>
<dbReference type="InterPro" id="IPR011711">
    <property type="entry name" value="GntR_C"/>
</dbReference>
<dbReference type="PROSITE" id="PS50949">
    <property type="entry name" value="HTH_GNTR"/>
    <property type="match status" value="1"/>
</dbReference>
<dbReference type="SUPFAM" id="SSF48008">
    <property type="entry name" value="GntR ligand-binding domain-like"/>
    <property type="match status" value="1"/>
</dbReference>
<dbReference type="Proteomes" id="UP000247932">
    <property type="component" value="Unassembled WGS sequence"/>
</dbReference>
<evidence type="ECO:0000256" key="1">
    <source>
        <dbReference type="ARBA" id="ARBA00023015"/>
    </source>
</evidence>
<evidence type="ECO:0000256" key="2">
    <source>
        <dbReference type="ARBA" id="ARBA00023125"/>
    </source>
</evidence>
<dbReference type="Gene3D" id="1.10.10.10">
    <property type="entry name" value="Winged helix-like DNA-binding domain superfamily/Winged helix DNA-binding domain"/>
    <property type="match status" value="1"/>
</dbReference>
<dbReference type="PANTHER" id="PTHR43537:SF5">
    <property type="entry name" value="UXU OPERON TRANSCRIPTIONAL REGULATOR"/>
    <property type="match status" value="1"/>
</dbReference>
<dbReference type="EMBL" id="QGLR01000012">
    <property type="protein sequence ID" value="PXZ06573.1"/>
    <property type="molecule type" value="Genomic_DNA"/>
</dbReference>
<dbReference type="PANTHER" id="PTHR43537">
    <property type="entry name" value="TRANSCRIPTIONAL REGULATOR, GNTR FAMILY"/>
    <property type="match status" value="1"/>
</dbReference>
<evidence type="ECO:0000259" key="4">
    <source>
        <dbReference type="PROSITE" id="PS50949"/>
    </source>
</evidence>
<dbReference type="GO" id="GO:0003677">
    <property type="term" value="F:DNA binding"/>
    <property type="evidence" value="ECO:0007669"/>
    <property type="project" value="UniProtKB-KW"/>
</dbReference>
<keyword evidence="3" id="KW-0804">Transcription</keyword>
<reference evidence="5 6" key="1">
    <citation type="submission" date="2018-05" db="EMBL/GenBank/DDBJ databases">
        <title>Reference genomes for bee gut microbiota database.</title>
        <authorList>
            <person name="Ellegaard K.M."/>
        </authorList>
    </citation>
    <scope>NUCLEOTIDE SEQUENCE [LARGE SCALE GENOMIC DNA]</scope>
    <source>
        <strain evidence="5 6">ESL0182</strain>
    </source>
</reference>
<protein>
    <submittedName>
        <fullName evidence="5">FadR family transcriptional regulator</fullName>
    </submittedName>
</protein>
<dbReference type="SMART" id="SM00345">
    <property type="entry name" value="HTH_GNTR"/>
    <property type="match status" value="1"/>
</dbReference>
<evidence type="ECO:0000313" key="5">
    <source>
        <dbReference type="EMBL" id="PXZ06573.1"/>
    </source>
</evidence>
<dbReference type="Pfam" id="PF07729">
    <property type="entry name" value="FCD"/>
    <property type="match status" value="1"/>
</dbReference>
<dbReference type="OrthoDB" id="5450856at2"/>
<dbReference type="AlphaFoldDB" id="A0A2V4E1Z0"/>
<dbReference type="InterPro" id="IPR036388">
    <property type="entry name" value="WH-like_DNA-bd_sf"/>
</dbReference>
<sequence length="237" mass="27311">MIKVMIQSIPKNNIVDSVYEQMLSKILDGSWPEESKLPSEFELTDLFSVSRTSIRSAVQKLRDLGIIYTKHGMGSFVSKNLNKNKILNINQPIMHLSQEEFTDMMVFRQTVEFKCIELAAINANEQDILAIEEALNRMLINKNDYKKYSQADLDFHIAIIEASHNKIFINIIHTIKDVYYYYLEELNRVLGITLESIEAHIKVFMAIKEHDVITAKLSLDNAMKTNVVAINKLKEEV</sequence>